<proteinExistence type="predicted"/>
<name>A0A0F5K5F5_9BURK</name>
<dbReference type="Proteomes" id="UP000033618">
    <property type="component" value="Unassembled WGS sequence"/>
</dbReference>
<accession>A0A0F5K5F5</accession>
<evidence type="ECO:0000313" key="3">
    <source>
        <dbReference type="EMBL" id="KKB65333.1"/>
    </source>
</evidence>
<sequence>MSDGNGVTPPKQPPSLVGGAASSSTAPKPAGAEPRILAGLDGKGAKAVKGGAKAAPVGPRGARKGTWIGVVALLALVVVAGGVWRSQQRVNRDEPLTDARVSSGTADGSAVRAQQGEEHPPPSGTARMQGTNNAAGGSPPPTQSATIVNDTSGQPATDSRVTPPALAAQQEDPVKALAEKNDTPDKRRETTAPSGAADAKAKRAEKKMTRHERLLAEREERARERANDPTQAAPAAKSEDPDADILAALFKHTNATDAKGSPVATSKGAVSAKSHGSAKPVAGSLAAKVEACRSKGFFNGEVCRWQVCNGHWGSDPACPGNPQPSAATSAH</sequence>
<keyword evidence="2" id="KW-1133">Transmembrane helix</keyword>
<comment type="caution">
    <text evidence="3">The sequence shown here is derived from an EMBL/GenBank/DDBJ whole genome shotgun (WGS) entry which is preliminary data.</text>
</comment>
<evidence type="ECO:0008006" key="5">
    <source>
        <dbReference type="Google" id="ProtNLM"/>
    </source>
</evidence>
<keyword evidence="2" id="KW-0812">Transmembrane</keyword>
<keyword evidence="2" id="KW-0472">Membrane</keyword>
<reference evidence="3 4" key="1">
    <citation type="submission" date="2015-03" db="EMBL/GenBank/DDBJ databases">
        <title>Draft Genome Sequence of Burkholderia andropogonis type strain ICMP2807, isolated from Sorghum bicolor.</title>
        <authorList>
            <person name="Lopes-Santos L."/>
            <person name="Castro D.B."/>
            <person name="Ottoboni L.M."/>
            <person name="Park D."/>
            <person name="Weirc B.S."/>
            <person name="Destefano S.A."/>
        </authorList>
    </citation>
    <scope>NUCLEOTIDE SEQUENCE [LARGE SCALE GENOMIC DNA]</scope>
    <source>
        <strain evidence="3 4">ICMP2807</strain>
    </source>
</reference>
<dbReference type="OrthoDB" id="8724867at2"/>
<evidence type="ECO:0000256" key="1">
    <source>
        <dbReference type="SAM" id="MobiDB-lite"/>
    </source>
</evidence>
<feature type="compositionally biased region" description="Basic and acidic residues" evidence="1">
    <location>
        <begin position="172"/>
        <end position="190"/>
    </location>
</feature>
<dbReference type="AlphaFoldDB" id="A0A0F5K5F5"/>
<gene>
    <name evidence="3" type="ORF">WM40_01730</name>
</gene>
<feature type="compositionally biased region" description="Basic and acidic residues" evidence="1">
    <location>
        <begin position="211"/>
        <end position="227"/>
    </location>
</feature>
<evidence type="ECO:0000313" key="4">
    <source>
        <dbReference type="Proteomes" id="UP000033618"/>
    </source>
</evidence>
<feature type="region of interest" description="Disordered" evidence="1">
    <location>
        <begin position="1"/>
        <end position="36"/>
    </location>
</feature>
<dbReference type="PATRIC" id="fig|28092.6.peg.402"/>
<protein>
    <recommendedName>
        <fullName evidence="5">Tail fiber protein</fullName>
    </recommendedName>
</protein>
<feature type="region of interest" description="Disordered" evidence="1">
    <location>
        <begin position="91"/>
        <end position="241"/>
    </location>
</feature>
<feature type="compositionally biased region" description="Polar residues" evidence="1">
    <location>
        <begin position="143"/>
        <end position="160"/>
    </location>
</feature>
<feature type="transmembrane region" description="Helical" evidence="2">
    <location>
        <begin position="66"/>
        <end position="84"/>
    </location>
</feature>
<keyword evidence="4" id="KW-1185">Reference proteome</keyword>
<feature type="region of interest" description="Disordered" evidence="1">
    <location>
        <begin position="257"/>
        <end position="281"/>
    </location>
</feature>
<dbReference type="EMBL" id="LAQU01000001">
    <property type="protein sequence ID" value="KKB65333.1"/>
    <property type="molecule type" value="Genomic_DNA"/>
</dbReference>
<organism evidence="3 4">
    <name type="scientific">Robbsia andropogonis</name>
    <dbReference type="NCBI Taxonomy" id="28092"/>
    <lineage>
        <taxon>Bacteria</taxon>
        <taxon>Pseudomonadati</taxon>
        <taxon>Pseudomonadota</taxon>
        <taxon>Betaproteobacteria</taxon>
        <taxon>Burkholderiales</taxon>
        <taxon>Burkholderiaceae</taxon>
        <taxon>Robbsia</taxon>
    </lineage>
</organism>
<feature type="compositionally biased region" description="Polar residues" evidence="1">
    <location>
        <begin position="126"/>
        <end position="135"/>
    </location>
</feature>
<dbReference type="RefSeq" id="WP_046151937.1">
    <property type="nucleotide sequence ID" value="NZ_CADFGU010000010.1"/>
</dbReference>
<evidence type="ECO:0000256" key="2">
    <source>
        <dbReference type="SAM" id="Phobius"/>
    </source>
</evidence>